<dbReference type="InterPro" id="IPR009038">
    <property type="entry name" value="GOLD_dom"/>
</dbReference>
<feature type="domain" description="RUN" evidence="8">
    <location>
        <begin position="36"/>
        <end position="169"/>
    </location>
</feature>
<dbReference type="OrthoDB" id="660555at2759"/>
<dbReference type="RefSeq" id="XP_020660240.2">
    <property type="nucleotide sequence ID" value="XM_020804581.2"/>
</dbReference>
<feature type="coiled-coil region" evidence="5">
    <location>
        <begin position="851"/>
        <end position="952"/>
    </location>
</feature>
<keyword evidence="10" id="KW-1185">Reference proteome</keyword>
<evidence type="ECO:0000256" key="2">
    <source>
        <dbReference type="ARBA" id="ARBA00022771"/>
    </source>
</evidence>
<dbReference type="SUPFAM" id="SSF140741">
    <property type="entry name" value="RUN domain-like"/>
    <property type="match status" value="1"/>
</dbReference>
<dbReference type="InterPro" id="IPR004012">
    <property type="entry name" value="Run_dom"/>
</dbReference>
<keyword evidence="1" id="KW-0479">Metal-binding</keyword>
<organism evidence="10 12">
    <name type="scientific">Pogona vitticeps</name>
    <name type="common">central bearded dragon</name>
    <dbReference type="NCBI Taxonomy" id="103695"/>
    <lineage>
        <taxon>Eukaryota</taxon>
        <taxon>Metazoa</taxon>
        <taxon>Chordata</taxon>
        <taxon>Craniata</taxon>
        <taxon>Vertebrata</taxon>
        <taxon>Euteleostomi</taxon>
        <taxon>Lepidosauria</taxon>
        <taxon>Squamata</taxon>
        <taxon>Bifurcata</taxon>
        <taxon>Unidentata</taxon>
        <taxon>Episquamata</taxon>
        <taxon>Toxicofera</taxon>
        <taxon>Iguania</taxon>
        <taxon>Acrodonta</taxon>
        <taxon>Agamidae</taxon>
        <taxon>Amphibolurinae</taxon>
        <taxon>Pogona</taxon>
    </lineage>
</organism>
<evidence type="ECO:0000313" key="11">
    <source>
        <dbReference type="RefSeq" id="XP_020660239.2"/>
    </source>
</evidence>
<evidence type="ECO:0000256" key="3">
    <source>
        <dbReference type="ARBA" id="ARBA00022833"/>
    </source>
</evidence>
<evidence type="ECO:0000259" key="8">
    <source>
        <dbReference type="PROSITE" id="PS50826"/>
    </source>
</evidence>
<dbReference type="RefSeq" id="XP_020660239.2">
    <property type="nucleotide sequence ID" value="XM_020804580.2"/>
</dbReference>
<evidence type="ECO:0000256" key="1">
    <source>
        <dbReference type="ARBA" id="ARBA00022723"/>
    </source>
</evidence>
<evidence type="ECO:0000259" key="7">
    <source>
        <dbReference type="PROSITE" id="PS50178"/>
    </source>
</evidence>
<dbReference type="SUPFAM" id="SSF101576">
    <property type="entry name" value="Supernatant protein factor (SPF), C-terminal domain"/>
    <property type="match status" value="1"/>
</dbReference>
<evidence type="ECO:0000256" key="4">
    <source>
        <dbReference type="PROSITE-ProRule" id="PRU00091"/>
    </source>
</evidence>
<dbReference type="InterPro" id="IPR047336">
    <property type="entry name" value="RUN_FYCO1"/>
</dbReference>
<evidence type="ECO:0000256" key="5">
    <source>
        <dbReference type="SAM" id="Coils"/>
    </source>
</evidence>
<dbReference type="InterPro" id="IPR017455">
    <property type="entry name" value="Znf_FYVE-rel"/>
</dbReference>
<dbReference type="Pfam" id="PF02759">
    <property type="entry name" value="RUN"/>
    <property type="match status" value="1"/>
</dbReference>
<gene>
    <name evidence="11 12" type="primary">FYCO1</name>
</gene>
<dbReference type="InterPro" id="IPR037213">
    <property type="entry name" value="Run_dom_sf"/>
</dbReference>
<keyword evidence="2 4" id="KW-0863">Zinc-finger</keyword>
<dbReference type="PANTHER" id="PTHR46753">
    <property type="entry name" value="FYVE AND COILED-COIL DOMAIN-CONTAINING PROTEIN 1"/>
    <property type="match status" value="1"/>
</dbReference>
<evidence type="ECO:0000256" key="6">
    <source>
        <dbReference type="SAM" id="MobiDB-lite"/>
    </source>
</evidence>
<keyword evidence="5" id="KW-0175">Coiled coil</keyword>
<dbReference type="CDD" id="cd15726">
    <property type="entry name" value="FYVE_FYCO1"/>
    <property type="match status" value="1"/>
</dbReference>
<feature type="region of interest" description="Disordered" evidence="6">
    <location>
        <begin position="1357"/>
        <end position="1377"/>
    </location>
</feature>
<name>A0A6J0ULV7_9SAUR</name>
<protein>
    <submittedName>
        <fullName evidence="11 12">FYVE and coiled-coil domain-containing protein 1 isoform X1</fullName>
    </submittedName>
</protein>
<dbReference type="CDD" id="cd17698">
    <property type="entry name" value="RUN_FYCO1"/>
    <property type="match status" value="1"/>
</dbReference>
<dbReference type="Gene3D" id="3.30.40.10">
    <property type="entry name" value="Zinc/RING finger domain, C3HC4 (zinc finger)"/>
    <property type="match status" value="1"/>
</dbReference>
<dbReference type="Pfam" id="PF01363">
    <property type="entry name" value="FYVE"/>
    <property type="match status" value="1"/>
</dbReference>
<dbReference type="InterPro" id="IPR013083">
    <property type="entry name" value="Znf_RING/FYVE/PHD"/>
</dbReference>
<dbReference type="SMART" id="SM00064">
    <property type="entry name" value="FYVE"/>
    <property type="match status" value="1"/>
</dbReference>
<reference evidence="11 12" key="1">
    <citation type="submission" date="2025-05" db="UniProtKB">
        <authorList>
            <consortium name="RefSeq"/>
        </authorList>
    </citation>
    <scope>IDENTIFICATION</scope>
</reference>
<feature type="coiled-coil region" evidence="5">
    <location>
        <begin position="988"/>
        <end position="1216"/>
    </location>
</feature>
<feature type="coiled-coil region" evidence="5">
    <location>
        <begin position="510"/>
        <end position="713"/>
    </location>
</feature>
<dbReference type="PROSITE" id="PS50866">
    <property type="entry name" value="GOLD"/>
    <property type="match status" value="1"/>
</dbReference>
<dbReference type="InterPro" id="IPR036598">
    <property type="entry name" value="GOLD_dom_sf"/>
</dbReference>
<proteinExistence type="predicted"/>
<feature type="coiled-coil region" evidence="5">
    <location>
        <begin position="756"/>
        <end position="797"/>
    </location>
</feature>
<feature type="domain" description="FYVE-type" evidence="7">
    <location>
        <begin position="1242"/>
        <end position="1300"/>
    </location>
</feature>
<evidence type="ECO:0000313" key="10">
    <source>
        <dbReference type="Proteomes" id="UP001652642"/>
    </source>
</evidence>
<dbReference type="PROSITE" id="PS50178">
    <property type="entry name" value="ZF_FYVE"/>
    <property type="match status" value="1"/>
</dbReference>
<keyword evidence="3" id="KW-0862">Zinc</keyword>
<accession>A0A6J0ULV7</accession>
<dbReference type="InterPro" id="IPR047337">
    <property type="entry name" value="FYVE_FYCO1"/>
</dbReference>
<dbReference type="PANTHER" id="PTHR46753:SF4">
    <property type="entry name" value="FYVE AND COILED-COIL DOMAIN AUTOPHAGY ADAPTOR 1"/>
    <property type="match status" value="1"/>
</dbReference>
<dbReference type="InterPro" id="IPR000306">
    <property type="entry name" value="Znf_FYVE"/>
</dbReference>
<dbReference type="SUPFAM" id="SSF57903">
    <property type="entry name" value="FYVE/PHD zinc finger"/>
    <property type="match status" value="1"/>
</dbReference>
<dbReference type="Proteomes" id="UP001652642">
    <property type="component" value="Chromosome 6"/>
</dbReference>
<evidence type="ECO:0000259" key="9">
    <source>
        <dbReference type="PROSITE" id="PS50866"/>
    </source>
</evidence>
<feature type="domain" description="GOLD" evidence="9">
    <location>
        <begin position="1398"/>
        <end position="1527"/>
    </location>
</feature>
<dbReference type="PROSITE" id="PS50826">
    <property type="entry name" value="RUN"/>
    <property type="match status" value="1"/>
</dbReference>
<dbReference type="InterPro" id="IPR011011">
    <property type="entry name" value="Znf_FYVE_PHD"/>
</dbReference>
<dbReference type="GeneID" id="110084882"/>
<evidence type="ECO:0000313" key="12">
    <source>
        <dbReference type="RefSeq" id="XP_020660240.2"/>
    </source>
</evidence>
<feature type="coiled-coil region" evidence="5">
    <location>
        <begin position="233"/>
        <end position="449"/>
    </location>
</feature>
<dbReference type="Gene3D" id="2.60.120.680">
    <property type="entry name" value="GOLD domain"/>
    <property type="match status" value="1"/>
</dbReference>
<sequence length="1539" mass="177312">MAGSGGESQLQRIIRDLQDAVTELNKEFAEGGEPITDDCISLHKLSYKLEYLLQFDQKEKSTLLGNRKEYWDYFCDCLAKIKGVNDGIRFVKSISEIRTSLGRGRAFLRYCLVHQRLADTLQQCFMNTKVTSDWYYVRSPFLNPKMTSDIIGHLYELTEVQFDLASRGYDLDSAWPTFARRTLSSFGSSAYLWKPPSRSSSMSSLVSNYLQAQEIPSSPNSNNFLNTEPLEGLDELHMELDQAELRQKELQERIQHLEKENQELQAAIDFGQQQVQTEREKSSHVSKENSRLTKMLEELEKQREISHCTQDTVHDLQKCLQALELNAANKEKECSARLEELESSKKDSDLKVLNLNQELESTRAFVTMKDSCINELTTKLKFTEQKNKELFAKANAFLNEKEQQVTNQCELALKVEELLRKLHEAEQEKANAERLNSKHLSQLKMVEDQLHLKEEMQKGLELRLRNLTTSSREESENLHMNLETVTSERAVLQKELAAKGKEVVDLQIQLKDLLNCVKSLGRKLEEETEEKTKLEEVSSHSKTAMEEEVKNTIEHLVLLEIQLSELSQRVKNLEEQKREIISERDSLRKMIERMEQQGTKQNSSLRNMSEENDKLKSQNAKLLQTNQKLEEKWQGLDASKSSLEEEIIRLRASEKQLQSQIDDAMVSVDEKEKKLRGENKLLDENLQNATRQKQVLEEKLNALQTDYQELKQSEETAKEFISVLQAELQNAKEYGLHMEQSLFSSRQAEESLKLQLTEKSEAFQTLESQSQELQGQVERYSKKVEALEAEKTNIEENSLHQAKVIESLSSEKMSVEKAHLEKTAYQEREAKELVSRLALAEKQLYLNQVEVARLQEEIMDLQAKLRQTAVENEKLQNKLDVRGTVLNEQKSLAQQLKEQSELLNRNHVQELLHFQEQEEALKIERDQEACQKAELEKSLLDLTEELSKVKQCLEAVNLENLEINDLLHRTNTEMAELGIQICSLTSQKTEAEEKLSQAMEELHATKERAAKEQEELQLKLSRLSQEKQGLHEELEESKLCAAVVPDLQTQLTVAERQAQSLQETSKEELCAVKFQLSAEIINFQMKFKTVSEECETLKQELEGQIRRAQAAEEALKELQAVKTDLRAELDLALDQVTKYKAVQQKKDEELVQLKEELKRVQEEVIKRNEQIQDYHGKISKMRSDQDNSEKKLLAELDDLTRTKQFLEERLIELLRDKDALWQKSDALEFQQKLTAEQRWLGDAEVTSCLDCQKEFGWMNRRHHCRMCGRIFCYYCCNNYAMSKQTGKKERCCRECFKKSSDPGSNATQEEPSSSLLASPFSLVHRVLVTNEASKPADDAVFDIITDEEVGQIQERLSIHSESQTEEESLDRSATDLNSTYNSSTFDESDDLQMNQDAEICLLKSGELMLKLPLTVEEILTFGEANRELFIKSSTYSIIPITVVETGLTICWVFSSEPKSISFSVVYRESEDAPLDQCKVLIPMTRCNSHKETIQGKVKVRNAGIYILIFDNTFSRFISKKVFFHLAVQHPVIYDGSDFP</sequence>
<dbReference type="Gene3D" id="1.20.58.900">
    <property type="match status" value="1"/>
</dbReference>